<reference evidence="1 2" key="1">
    <citation type="submission" date="2016-11" db="EMBL/GenBank/DDBJ databases">
        <authorList>
            <person name="Jaros S."/>
            <person name="Januszkiewicz K."/>
            <person name="Wedrychowicz H."/>
        </authorList>
    </citation>
    <scope>NUCLEOTIDE SEQUENCE [LARGE SCALE GENOMIC DNA]</scope>
    <source>
        <strain evidence="1 2">ATCC 23634</strain>
    </source>
</reference>
<sequence length="58" mass="6215">MEIATQMAMLSAQRTQGLVEIAVAKKSHQMQMDFVAMIDEVARAAPPPGQGTKVDKSA</sequence>
<gene>
    <name evidence="1" type="ORF">SAMN02983003_2899</name>
</gene>
<protein>
    <recommendedName>
        <fullName evidence="3">Motility protein</fullName>
    </recommendedName>
</protein>
<dbReference type="STRING" id="665118.SAMN02983003_2899"/>
<accession>A0A1K2I026</accession>
<evidence type="ECO:0000313" key="2">
    <source>
        <dbReference type="Proteomes" id="UP000183447"/>
    </source>
</evidence>
<keyword evidence="2" id="KW-1185">Reference proteome</keyword>
<proteinExistence type="predicted"/>
<organism evidence="1 2">
    <name type="scientific">Devosia enhydra</name>
    <dbReference type="NCBI Taxonomy" id="665118"/>
    <lineage>
        <taxon>Bacteria</taxon>
        <taxon>Pseudomonadati</taxon>
        <taxon>Pseudomonadota</taxon>
        <taxon>Alphaproteobacteria</taxon>
        <taxon>Hyphomicrobiales</taxon>
        <taxon>Devosiaceae</taxon>
        <taxon>Devosia</taxon>
    </lineage>
</organism>
<dbReference type="AlphaFoldDB" id="A0A1K2I026"/>
<dbReference type="RefSeq" id="WP_177282553.1">
    <property type="nucleotide sequence ID" value="NZ_FPKU01000002.1"/>
</dbReference>
<name>A0A1K2I026_9HYPH</name>
<evidence type="ECO:0000313" key="1">
    <source>
        <dbReference type="EMBL" id="SFZ85730.1"/>
    </source>
</evidence>
<evidence type="ECO:0008006" key="3">
    <source>
        <dbReference type="Google" id="ProtNLM"/>
    </source>
</evidence>
<dbReference type="Proteomes" id="UP000183447">
    <property type="component" value="Unassembled WGS sequence"/>
</dbReference>
<dbReference type="EMBL" id="FPKU01000002">
    <property type="protein sequence ID" value="SFZ85730.1"/>
    <property type="molecule type" value="Genomic_DNA"/>
</dbReference>